<name>A0A5N5M9H1_9ROSI</name>
<dbReference type="AlphaFoldDB" id="A0A5N5M9H1"/>
<proteinExistence type="predicted"/>
<keyword evidence="1" id="KW-1133">Transmembrane helix</keyword>
<feature type="transmembrane region" description="Helical" evidence="1">
    <location>
        <begin position="255"/>
        <end position="278"/>
    </location>
</feature>
<accession>A0A5N5M9H1</accession>
<keyword evidence="3" id="KW-1185">Reference proteome</keyword>
<dbReference type="EMBL" id="VDCV01000006">
    <property type="protein sequence ID" value="KAB5551725.1"/>
    <property type="molecule type" value="Genomic_DNA"/>
</dbReference>
<dbReference type="InterPro" id="IPR004158">
    <property type="entry name" value="DUF247_pln"/>
</dbReference>
<gene>
    <name evidence="2" type="ORF">DKX38_009036</name>
</gene>
<protein>
    <submittedName>
        <fullName evidence="2">Uncharacterized protein</fullName>
    </submittedName>
</protein>
<reference evidence="3" key="1">
    <citation type="journal article" date="2019" name="Gigascience">
        <title>De novo genome assembly of the endangered Acer yangbiense, a plant species with extremely small populations endemic to Yunnan Province, China.</title>
        <authorList>
            <person name="Yang J."/>
            <person name="Wariss H.M."/>
            <person name="Tao L."/>
            <person name="Zhang R."/>
            <person name="Yun Q."/>
            <person name="Hollingsworth P."/>
            <person name="Dao Z."/>
            <person name="Luo G."/>
            <person name="Guo H."/>
            <person name="Ma Y."/>
            <person name="Sun W."/>
        </authorList>
    </citation>
    <scope>NUCLEOTIDE SEQUENCE [LARGE SCALE GENOMIC DNA]</scope>
    <source>
        <strain evidence="3">cv. br00</strain>
    </source>
</reference>
<comment type="caution">
    <text evidence="2">The sequence shown here is derived from an EMBL/GenBank/DDBJ whole genome shotgun (WGS) entry which is preliminary data.</text>
</comment>
<keyword evidence="1" id="KW-0472">Membrane</keyword>
<dbReference type="Pfam" id="PF03140">
    <property type="entry name" value="DUF247"/>
    <property type="match status" value="2"/>
</dbReference>
<sequence>MAPEQHNISVEPEVNSKICRVPGVFRRNPSPNEDCYSPLVVSIGLYHKDDPNHELAEMQTVKNEMLEQFASRSGKTREVLYSTVAKLTSSARRCYDEGSTEDLDDSAFTEMMLLDGCFILQFIFCFLREPQNLKLNNRVLAYFVKRDLFLLENQLPYEVLTSLMSLEFDHEEEGKKLMEEFMDGVHVKELRKSGILLNVLGSDQEVADLFNDISRFMVFNPNAYGDVQSSIEKHCKNVTKKWVAEWLHNHFSSPWTFLAFAGAVVALVLSFIQTYTALYPGNK</sequence>
<dbReference type="PANTHER" id="PTHR31170">
    <property type="entry name" value="BNAC04G53230D PROTEIN"/>
    <property type="match status" value="1"/>
</dbReference>
<dbReference type="Proteomes" id="UP000326939">
    <property type="component" value="Chromosome 6"/>
</dbReference>
<evidence type="ECO:0000313" key="2">
    <source>
        <dbReference type="EMBL" id="KAB5551725.1"/>
    </source>
</evidence>
<evidence type="ECO:0000256" key="1">
    <source>
        <dbReference type="SAM" id="Phobius"/>
    </source>
</evidence>
<evidence type="ECO:0000313" key="3">
    <source>
        <dbReference type="Proteomes" id="UP000326939"/>
    </source>
</evidence>
<dbReference type="PANTHER" id="PTHR31170:SF25">
    <property type="entry name" value="BNAA09G04570D PROTEIN"/>
    <property type="match status" value="1"/>
</dbReference>
<organism evidence="2 3">
    <name type="scientific">Salix brachista</name>
    <dbReference type="NCBI Taxonomy" id="2182728"/>
    <lineage>
        <taxon>Eukaryota</taxon>
        <taxon>Viridiplantae</taxon>
        <taxon>Streptophyta</taxon>
        <taxon>Embryophyta</taxon>
        <taxon>Tracheophyta</taxon>
        <taxon>Spermatophyta</taxon>
        <taxon>Magnoliopsida</taxon>
        <taxon>eudicotyledons</taxon>
        <taxon>Gunneridae</taxon>
        <taxon>Pentapetalae</taxon>
        <taxon>rosids</taxon>
        <taxon>fabids</taxon>
        <taxon>Malpighiales</taxon>
        <taxon>Salicaceae</taxon>
        <taxon>Saliceae</taxon>
        <taxon>Salix</taxon>
    </lineage>
</organism>
<keyword evidence="1" id="KW-0812">Transmembrane</keyword>